<dbReference type="GO" id="GO:0030980">
    <property type="term" value="P:alpha-glucan catabolic process"/>
    <property type="evidence" value="ECO:0007669"/>
    <property type="project" value="TreeGrafter"/>
</dbReference>
<feature type="domain" description="Glycosyl hydrolase family 13 catalytic" evidence="1">
    <location>
        <begin position="47"/>
        <end position="558"/>
    </location>
</feature>
<accession>A0A372IJ10</accession>
<comment type="caution">
    <text evidence="2">The sequence shown here is derived from an EMBL/GenBank/DDBJ whole genome shotgun (WGS) entry which is preliminary data.</text>
</comment>
<dbReference type="SMART" id="SM00642">
    <property type="entry name" value="Aamy"/>
    <property type="match status" value="1"/>
</dbReference>
<organism evidence="2 3">
    <name type="scientific">Paracidobacterium acidisoli</name>
    <dbReference type="NCBI Taxonomy" id="2303751"/>
    <lineage>
        <taxon>Bacteria</taxon>
        <taxon>Pseudomonadati</taxon>
        <taxon>Acidobacteriota</taxon>
        <taxon>Terriglobia</taxon>
        <taxon>Terriglobales</taxon>
        <taxon>Acidobacteriaceae</taxon>
        <taxon>Paracidobacterium</taxon>
    </lineage>
</organism>
<protein>
    <submittedName>
        <fullName evidence="2">Malto-oligosyltrehalose synthase</fullName>
    </submittedName>
</protein>
<evidence type="ECO:0000259" key="1">
    <source>
        <dbReference type="SMART" id="SM00642"/>
    </source>
</evidence>
<evidence type="ECO:0000313" key="2">
    <source>
        <dbReference type="EMBL" id="RFU14926.1"/>
    </source>
</evidence>
<dbReference type="NCBIfam" id="TIGR02401">
    <property type="entry name" value="trehalose_TreY"/>
    <property type="match status" value="1"/>
</dbReference>
<dbReference type="Gene3D" id="3.20.20.80">
    <property type="entry name" value="Glycosidases"/>
    <property type="match status" value="3"/>
</dbReference>
<dbReference type="Pfam" id="PF00128">
    <property type="entry name" value="Alpha-amylase"/>
    <property type="match status" value="1"/>
</dbReference>
<dbReference type="AlphaFoldDB" id="A0A372IJ10"/>
<dbReference type="InterPro" id="IPR017853">
    <property type="entry name" value="GH"/>
</dbReference>
<dbReference type="Proteomes" id="UP000264702">
    <property type="component" value="Unassembled WGS sequence"/>
</dbReference>
<dbReference type="InterPro" id="IPR006047">
    <property type="entry name" value="GH13_cat_dom"/>
</dbReference>
<sequence length="1000" mass="114141">MANRRTRTQPMAEELSQSKDCILRTLHGQARAPRSTYRLQLHRGFTFADAQSVLPYLKQLGIGDCYTSPIFEARPGSMHGYDVTRHDRLNSELGGDEAFEIFSSTLHELGMGLLIDIVPNHMGIGNDSIWWQDVLQNGRSSQYAEYFDIDWTPLKEDMKDKLLLPILGSQYGEELESRHIQIAMENGQFRVDYYDHRMPVAPRSLPVIFPENEYDDLGVPQDFRDLLRELAHIPPHATTDTALTAQRREQLGELRPRLREMLLSDEMQPILARAIAKINGVEGDTRSFDRLHELLEQQPYRLAFWKVSAEEINYRRFFDINDLAGLRMENPEVFAATHCLIRRMMARGQATGFRIDHADGLFNPRQYLIRLQLLYVASQCGGQSPQGELSPNGIEKSIRESVRGYDWNTVRGPFYVVVEKILEPKESLPQGWPVLGTSGYDFVHFSNQIFIQSQNEKRFTDFYAKLTDGKSDPDDIIYRSKLNIMQNSLSSEVYVLTNLLSQLAATERRARDFTDNILEAAIRETIACFPVYRTYVDDRGKYTEHDRAVIERAVARARQKNPEVDATAFDFLKNTLLLHGRSGADIDPRELYFTLKFQQLTGPVMAKGVEDTSFYVYTRFVSSNEVGSSIKVFGISPERFHESNRARLDSFPDAMLATSTHDTKRSEDVRNRLNVLSELANLWPSWVRRWQRINAKYKRTLDDGRVAPGPAEEYLIYQTIVGAWPWSMNSTEDRKQFLGRLQEYMTKALSEAKVNLSWTSPNPQYVEAVHGFLRDILMPGNNRREPQFVQTLRGLMPTVEIFGAVNSLAQVVLKTASPGVPDFYQGSEMWDLSLVDPDNRRPVDYDLRRSALTEMQSMAEREGLLAVCRDTLRTLSDGRVKLWTAHRALSLRNRMPEVFQRGEYVPAVATNGHKNHVIAFARGRKVIAAVPRFACTLMNGKTQLPLQAAWGDAALLLPDFKHAVLENIFTDEQVQVSADGRLALRVVFAEFPAALFTVIS</sequence>
<dbReference type="Gene3D" id="3.30.1590.10">
    <property type="entry name" value="Maltooligosyl trehalose synthase, domain 2"/>
    <property type="match status" value="1"/>
</dbReference>
<dbReference type="PANTHER" id="PTHR10357:SF216">
    <property type="entry name" value="MALTOOLIGOSYL TREHALOSE SYNTHASE-RELATED"/>
    <property type="match status" value="1"/>
</dbReference>
<evidence type="ECO:0000313" key="3">
    <source>
        <dbReference type="Proteomes" id="UP000264702"/>
    </source>
</evidence>
<dbReference type="GO" id="GO:0047470">
    <property type="term" value="F:(1,4)-alpha-D-glucan 1-alpha-D-glucosylmutase activity"/>
    <property type="evidence" value="ECO:0007669"/>
    <property type="project" value="TreeGrafter"/>
</dbReference>
<name>A0A372IJ10_9BACT</name>
<dbReference type="PANTHER" id="PTHR10357">
    <property type="entry name" value="ALPHA-AMYLASE FAMILY MEMBER"/>
    <property type="match status" value="1"/>
</dbReference>
<dbReference type="EMBL" id="QVQT01000008">
    <property type="protein sequence ID" value="RFU14926.1"/>
    <property type="molecule type" value="Genomic_DNA"/>
</dbReference>
<dbReference type="SUPFAM" id="SSF51445">
    <property type="entry name" value="(Trans)glycosidases"/>
    <property type="match status" value="1"/>
</dbReference>
<dbReference type="CDD" id="cd11336">
    <property type="entry name" value="AmyAc_MTSase"/>
    <property type="match status" value="1"/>
</dbReference>
<dbReference type="InterPro" id="IPR012767">
    <property type="entry name" value="Trehalose_TreY"/>
</dbReference>
<proteinExistence type="predicted"/>
<dbReference type="GO" id="GO:0005992">
    <property type="term" value="P:trehalose biosynthetic process"/>
    <property type="evidence" value="ECO:0007669"/>
    <property type="project" value="TreeGrafter"/>
</dbReference>
<reference evidence="2 3" key="1">
    <citation type="submission" date="2018-08" db="EMBL/GenBank/DDBJ databases">
        <title>Acidipila sp. 4G-K13, an acidobacterium isolated from forest soil.</title>
        <authorList>
            <person name="Gao Z.-H."/>
            <person name="Qiu L.-H."/>
        </authorList>
    </citation>
    <scope>NUCLEOTIDE SEQUENCE [LARGE SCALE GENOMIC DNA]</scope>
    <source>
        <strain evidence="2 3">4G-K13</strain>
    </source>
</reference>
<keyword evidence="3" id="KW-1185">Reference proteome</keyword>
<gene>
    <name evidence="2" type="primary">treY</name>
    <name evidence="2" type="ORF">D0Y96_19115</name>
</gene>